<evidence type="ECO:0000256" key="4">
    <source>
        <dbReference type="ARBA" id="ARBA00022968"/>
    </source>
</evidence>
<keyword evidence="6" id="KW-0333">Golgi apparatus</keyword>
<evidence type="ECO:0000313" key="10">
    <source>
        <dbReference type="EMBL" id="KAK0132227.1"/>
    </source>
</evidence>
<evidence type="ECO:0000256" key="5">
    <source>
        <dbReference type="ARBA" id="ARBA00022989"/>
    </source>
</evidence>
<evidence type="ECO:0000256" key="7">
    <source>
        <dbReference type="ARBA" id="ARBA00023136"/>
    </source>
</evidence>
<dbReference type="AlphaFoldDB" id="A0AA47M294"/>
<evidence type="ECO:0000256" key="6">
    <source>
        <dbReference type="ARBA" id="ARBA00023034"/>
    </source>
</evidence>
<comment type="subcellular location">
    <subcellularLocation>
        <location evidence="1">Golgi apparatus membrane</location>
        <topology evidence="1">Single-pass type II membrane protein</topology>
    </subcellularLocation>
</comment>
<evidence type="ECO:0000256" key="1">
    <source>
        <dbReference type="ARBA" id="ARBA00004323"/>
    </source>
</evidence>
<keyword evidence="4" id="KW-0735">Signal-anchor</keyword>
<sequence>MAACSSCSECYLAISNNMEGLPRHALEAAFTDSHLSTSPFQRQRRPAERGGSAATAMGKLSQKGGQICVRLDAVLDAGHGIEKPDQSSLKPDEWPPYCEKFPGHGRVILCLLQDTCPAFRKAQNLGDFANNPSSFYNPHLRHNQYACNAMWFDSGMEANSNFSVDLACSGEAMICKKLKLILLILQYFDQSMVVLKHTLLVAGFSAGEAEGVEGLDWYLYQAFNRSFWEEVRRFGQEARWDKLARICLRNWGKPVEAQPIRDKGIRPYQSGVVKILGYELRPGLDNITIEACLRLIRPEKQYKDLLDTKQFPRSQPDAGQDRR</sequence>
<reference evidence="10" key="1">
    <citation type="journal article" date="2023" name="Front. Mar. Sci.">
        <title>A new Merluccius polli reference genome to investigate the effects of global change in West African waters.</title>
        <authorList>
            <person name="Mateo J.L."/>
            <person name="Blanco-Fernandez C."/>
            <person name="Garcia-Vazquez E."/>
            <person name="Machado-Schiaffino G."/>
        </authorList>
    </citation>
    <scope>NUCLEOTIDE SEQUENCE</scope>
    <source>
        <strain evidence="10">C29</strain>
        <tissue evidence="10">Fin</tissue>
    </source>
</reference>
<dbReference type="Pfam" id="PF06990">
    <property type="entry name" value="Gal-3-0_sulfotr"/>
    <property type="match status" value="2"/>
</dbReference>
<evidence type="ECO:0000313" key="11">
    <source>
        <dbReference type="Proteomes" id="UP001174136"/>
    </source>
</evidence>
<keyword evidence="7" id="KW-0472">Membrane</keyword>
<dbReference type="PANTHER" id="PTHR14647">
    <property type="entry name" value="GALACTOSE-3-O-SULFOTRANSFERASE"/>
    <property type="match status" value="1"/>
</dbReference>
<name>A0AA47M294_MERPO</name>
<keyword evidence="3" id="KW-0812">Transmembrane</keyword>
<proteinExistence type="predicted"/>
<dbReference type="GO" id="GO:0001733">
    <property type="term" value="F:galactosylceramide sulfotransferase activity"/>
    <property type="evidence" value="ECO:0007669"/>
    <property type="project" value="InterPro"/>
</dbReference>
<dbReference type="EMBL" id="JAOPHQ010006279">
    <property type="protein sequence ID" value="KAK0132227.1"/>
    <property type="molecule type" value="Genomic_DNA"/>
</dbReference>
<keyword evidence="11" id="KW-1185">Reference proteome</keyword>
<dbReference type="InterPro" id="IPR009729">
    <property type="entry name" value="Gal-3-0_sulfotransfrase"/>
</dbReference>
<protein>
    <submittedName>
        <fullName evidence="10">Galactose-3-O-sulfotransferase 2</fullName>
    </submittedName>
</protein>
<dbReference type="GO" id="GO:0000139">
    <property type="term" value="C:Golgi membrane"/>
    <property type="evidence" value="ECO:0007669"/>
    <property type="project" value="UniProtKB-SubCell"/>
</dbReference>
<comment type="caution">
    <text evidence="10">The sequence shown here is derived from an EMBL/GenBank/DDBJ whole genome shotgun (WGS) entry which is preliminary data.</text>
</comment>
<keyword evidence="8" id="KW-0325">Glycoprotein</keyword>
<dbReference type="GO" id="GO:0009247">
    <property type="term" value="P:glycolipid biosynthetic process"/>
    <property type="evidence" value="ECO:0007669"/>
    <property type="project" value="InterPro"/>
</dbReference>
<keyword evidence="5" id="KW-1133">Transmembrane helix</keyword>
<gene>
    <name evidence="10" type="primary">GAL3ST2</name>
    <name evidence="10" type="ORF">N1851_032972</name>
</gene>
<keyword evidence="2" id="KW-0808">Transferase</keyword>
<evidence type="ECO:0000256" key="9">
    <source>
        <dbReference type="SAM" id="MobiDB-lite"/>
    </source>
</evidence>
<accession>A0AA47M294</accession>
<organism evidence="10 11">
    <name type="scientific">Merluccius polli</name>
    <name type="common">Benguela hake</name>
    <name type="synonym">Merluccius cadenati</name>
    <dbReference type="NCBI Taxonomy" id="89951"/>
    <lineage>
        <taxon>Eukaryota</taxon>
        <taxon>Metazoa</taxon>
        <taxon>Chordata</taxon>
        <taxon>Craniata</taxon>
        <taxon>Vertebrata</taxon>
        <taxon>Euteleostomi</taxon>
        <taxon>Actinopterygii</taxon>
        <taxon>Neopterygii</taxon>
        <taxon>Teleostei</taxon>
        <taxon>Neoteleostei</taxon>
        <taxon>Acanthomorphata</taxon>
        <taxon>Zeiogadaria</taxon>
        <taxon>Gadariae</taxon>
        <taxon>Gadiformes</taxon>
        <taxon>Gadoidei</taxon>
        <taxon>Merlucciidae</taxon>
        <taxon>Merluccius</taxon>
    </lineage>
</organism>
<dbReference type="Proteomes" id="UP001174136">
    <property type="component" value="Unassembled WGS sequence"/>
</dbReference>
<evidence type="ECO:0000256" key="8">
    <source>
        <dbReference type="ARBA" id="ARBA00023180"/>
    </source>
</evidence>
<dbReference type="PANTHER" id="PTHR14647:SF57">
    <property type="entry name" value="GALACTOSE-3-O-SULFOTRANSFERASE 4"/>
    <property type="match status" value="1"/>
</dbReference>
<evidence type="ECO:0000256" key="3">
    <source>
        <dbReference type="ARBA" id="ARBA00022692"/>
    </source>
</evidence>
<evidence type="ECO:0000256" key="2">
    <source>
        <dbReference type="ARBA" id="ARBA00022679"/>
    </source>
</evidence>
<feature type="region of interest" description="Disordered" evidence="9">
    <location>
        <begin position="35"/>
        <end position="56"/>
    </location>
</feature>